<evidence type="ECO:0000256" key="5">
    <source>
        <dbReference type="ARBA" id="ARBA00023110"/>
    </source>
</evidence>
<dbReference type="InterPro" id="IPR050245">
    <property type="entry name" value="PrsA_foldase"/>
</dbReference>
<protein>
    <recommendedName>
        <fullName evidence="4">Parvulin-like PPIase</fullName>
        <ecNumber evidence="3">5.2.1.8</ecNumber>
    </recommendedName>
    <alternativeName>
        <fullName evidence="6">Peptidyl-prolyl cis-trans isomerase plp</fullName>
    </alternativeName>
    <alternativeName>
        <fullName evidence="7">Rotamase plp</fullName>
    </alternativeName>
</protein>
<dbReference type="GO" id="GO:0003755">
    <property type="term" value="F:peptidyl-prolyl cis-trans isomerase activity"/>
    <property type="evidence" value="ECO:0007669"/>
    <property type="project" value="UniProtKB-KW"/>
</dbReference>
<dbReference type="AlphaFoldDB" id="A0A8J2Z081"/>
<dbReference type="InterPro" id="IPR027304">
    <property type="entry name" value="Trigger_fact/SurA_dom_sf"/>
</dbReference>
<feature type="domain" description="PpiC" evidence="9">
    <location>
        <begin position="100"/>
        <end position="202"/>
    </location>
</feature>
<evidence type="ECO:0000256" key="2">
    <source>
        <dbReference type="ARBA" id="ARBA00007656"/>
    </source>
</evidence>
<dbReference type="InterPro" id="IPR023058">
    <property type="entry name" value="PPIase_PpiC_CS"/>
</dbReference>
<accession>A0A8J2Z081</accession>
<evidence type="ECO:0000256" key="7">
    <source>
        <dbReference type="ARBA" id="ARBA00031484"/>
    </source>
</evidence>
<reference evidence="10" key="2">
    <citation type="submission" date="2020-09" db="EMBL/GenBank/DDBJ databases">
        <authorList>
            <person name="Sun Q."/>
            <person name="Zhou Y."/>
        </authorList>
    </citation>
    <scope>NUCLEOTIDE SEQUENCE</scope>
    <source>
        <strain evidence="10">CGMCC 1.15725</strain>
    </source>
</reference>
<dbReference type="PROSITE" id="PS50198">
    <property type="entry name" value="PPIC_PPIASE_2"/>
    <property type="match status" value="1"/>
</dbReference>
<evidence type="ECO:0000256" key="4">
    <source>
        <dbReference type="ARBA" id="ARBA00018370"/>
    </source>
</evidence>
<evidence type="ECO:0000313" key="10">
    <source>
        <dbReference type="EMBL" id="GGF43444.1"/>
    </source>
</evidence>
<dbReference type="Pfam" id="PF00639">
    <property type="entry name" value="Rotamase"/>
    <property type="match status" value="1"/>
</dbReference>
<keyword evidence="5 8" id="KW-0697">Rotamase</keyword>
<evidence type="ECO:0000256" key="6">
    <source>
        <dbReference type="ARBA" id="ARBA00030642"/>
    </source>
</evidence>
<dbReference type="EMBL" id="BMJQ01000020">
    <property type="protein sequence ID" value="GGF43444.1"/>
    <property type="molecule type" value="Genomic_DNA"/>
</dbReference>
<comment type="catalytic activity">
    <reaction evidence="1">
        <text>[protein]-peptidylproline (omega=180) = [protein]-peptidylproline (omega=0)</text>
        <dbReference type="Rhea" id="RHEA:16237"/>
        <dbReference type="Rhea" id="RHEA-COMP:10747"/>
        <dbReference type="Rhea" id="RHEA-COMP:10748"/>
        <dbReference type="ChEBI" id="CHEBI:83833"/>
        <dbReference type="ChEBI" id="CHEBI:83834"/>
        <dbReference type="EC" id="5.2.1.8"/>
    </reaction>
</comment>
<dbReference type="PROSITE" id="PS01096">
    <property type="entry name" value="PPIC_PPIASE_1"/>
    <property type="match status" value="1"/>
</dbReference>
<evidence type="ECO:0000256" key="1">
    <source>
        <dbReference type="ARBA" id="ARBA00000971"/>
    </source>
</evidence>
<comment type="similarity">
    <text evidence="2">Belongs to the PpiC/parvulin rotamase family.</text>
</comment>
<organism evidence="10 11">
    <name type="scientific">Aliidongia dinghuensis</name>
    <dbReference type="NCBI Taxonomy" id="1867774"/>
    <lineage>
        <taxon>Bacteria</taxon>
        <taxon>Pseudomonadati</taxon>
        <taxon>Pseudomonadota</taxon>
        <taxon>Alphaproteobacteria</taxon>
        <taxon>Rhodospirillales</taxon>
        <taxon>Dongiaceae</taxon>
        <taxon>Aliidongia</taxon>
    </lineage>
</organism>
<dbReference type="RefSeq" id="WP_189051619.1">
    <property type="nucleotide sequence ID" value="NZ_BMJQ01000020.1"/>
</dbReference>
<evidence type="ECO:0000313" key="11">
    <source>
        <dbReference type="Proteomes" id="UP000646365"/>
    </source>
</evidence>
<dbReference type="SUPFAM" id="SSF54534">
    <property type="entry name" value="FKBP-like"/>
    <property type="match status" value="1"/>
</dbReference>
<keyword evidence="11" id="KW-1185">Reference proteome</keyword>
<dbReference type="Gene3D" id="3.10.50.40">
    <property type="match status" value="1"/>
</dbReference>
<keyword evidence="8 10" id="KW-0413">Isomerase</keyword>
<dbReference type="InterPro" id="IPR000297">
    <property type="entry name" value="PPIase_PpiC"/>
</dbReference>
<dbReference type="PANTHER" id="PTHR47245">
    <property type="entry name" value="PEPTIDYLPROLYL ISOMERASE"/>
    <property type="match status" value="1"/>
</dbReference>
<evidence type="ECO:0000256" key="8">
    <source>
        <dbReference type="PROSITE-ProRule" id="PRU00278"/>
    </source>
</evidence>
<evidence type="ECO:0000259" key="9">
    <source>
        <dbReference type="PROSITE" id="PS50198"/>
    </source>
</evidence>
<reference evidence="10" key="1">
    <citation type="journal article" date="2014" name="Int. J. Syst. Evol. Microbiol.">
        <title>Complete genome sequence of Corynebacterium casei LMG S-19264T (=DSM 44701T), isolated from a smear-ripened cheese.</title>
        <authorList>
            <consortium name="US DOE Joint Genome Institute (JGI-PGF)"/>
            <person name="Walter F."/>
            <person name="Albersmeier A."/>
            <person name="Kalinowski J."/>
            <person name="Ruckert C."/>
        </authorList>
    </citation>
    <scope>NUCLEOTIDE SEQUENCE</scope>
    <source>
        <strain evidence="10">CGMCC 1.15725</strain>
    </source>
</reference>
<dbReference type="Proteomes" id="UP000646365">
    <property type="component" value="Unassembled WGS sequence"/>
</dbReference>
<sequence>METVVVNGIEIPARSIASEMQFHPAPSQAHAWTAAATALVVRELLLQEARRLGVEAEPDAPNEEEALIAALLAREVTTPEPDETACRRYWTANPAKFRAPDVYEAAHILFPAASDDEAARLEAKKAAAETLALLLRDPSRFAALARERSACPSGAAGGLLGQQSRGDLVPELETFILELREDQICPVPVATRYGYHILRLDRLARGTTVPFEAAHGRIERELAGRSWQRAVSQYIRILAGRSQIDGLALDGAQTPLVQ</sequence>
<dbReference type="EC" id="5.2.1.8" evidence="3"/>
<name>A0A8J2Z081_9PROT</name>
<dbReference type="InterPro" id="IPR046357">
    <property type="entry name" value="PPIase_dom_sf"/>
</dbReference>
<comment type="caution">
    <text evidence="10">The sequence shown here is derived from an EMBL/GenBank/DDBJ whole genome shotgun (WGS) entry which is preliminary data.</text>
</comment>
<evidence type="ECO:0000256" key="3">
    <source>
        <dbReference type="ARBA" id="ARBA00013194"/>
    </source>
</evidence>
<proteinExistence type="inferred from homology"/>
<dbReference type="PANTHER" id="PTHR47245:SF2">
    <property type="entry name" value="PEPTIDYL-PROLYL CIS-TRANS ISOMERASE HP_0175-RELATED"/>
    <property type="match status" value="1"/>
</dbReference>
<dbReference type="SUPFAM" id="SSF109998">
    <property type="entry name" value="Triger factor/SurA peptide-binding domain-like"/>
    <property type="match status" value="1"/>
</dbReference>
<gene>
    <name evidence="10" type="ORF">GCM10011611_57350</name>
</gene>